<dbReference type="PANTHER" id="PTHR35983">
    <property type="entry name" value="UPF0166 PROTEIN TM_0021"/>
    <property type="match status" value="1"/>
</dbReference>
<accession>A0A3D9ZVH3</accession>
<dbReference type="InterPro" id="IPR011322">
    <property type="entry name" value="N-reg_PII-like_a/b"/>
</dbReference>
<dbReference type="InterPro" id="IPR003793">
    <property type="entry name" value="UPF0166"/>
</dbReference>
<dbReference type="InterPro" id="IPR015867">
    <property type="entry name" value="N-reg_PII/ATP_PRibTrfase_C"/>
</dbReference>
<dbReference type="SUPFAM" id="SSF54913">
    <property type="entry name" value="GlnB-like"/>
    <property type="match status" value="3"/>
</dbReference>
<evidence type="ECO:0000313" key="3">
    <source>
        <dbReference type="Proteomes" id="UP000256913"/>
    </source>
</evidence>
<organism evidence="2 3">
    <name type="scientific">Asanoa ferruginea</name>
    <dbReference type="NCBI Taxonomy" id="53367"/>
    <lineage>
        <taxon>Bacteria</taxon>
        <taxon>Bacillati</taxon>
        <taxon>Actinomycetota</taxon>
        <taxon>Actinomycetes</taxon>
        <taxon>Micromonosporales</taxon>
        <taxon>Micromonosporaceae</taxon>
        <taxon>Asanoa</taxon>
    </lineage>
</organism>
<proteinExistence type="inferred from homology"/>
<comment type="similarity">
    <text evidence="1">Belongs to the UPF0166 family.</text>
</comment>
<dbReference type="EMBL" id="QUMQ01000001">
    <property type="protein sequence ID" value="REG01188.1"/>
    <property type="molecule type" value="Genomic_DNA"/>
</dbReference>
<dbReference type="OrthoDB" id="9795599at2"/>
<dbReference type="Pfam" id="PF02641">
    <property type="entry name" value="DUF190"/>
    <property type="match status" value="3"/>
</dbReference>
<gene>
    <name evidence="2" type="ORF">DFJ67_7268</name>
</gene>
<sequence>MNADCLKLTCYFGERHRTGTGFVADELLALYGRHRIATSIVLRGIEGFGLKHHLRSDHSLTLSEDLPAVTVAVDTRPRIEAIVDQVAGMPQVGLVTLERARLLQGDVGPVRLPEALHEATKLTVYVGRQQRIHGAPAFVAVCDLLHRHGVAGATVLLGVDGTVGGQRERARFIGRNHDVPMMIIAVGSGDRIGRALPDLAALLDQPRLTLERVRLCKRDGRLIEEPQALPATDARGLGLWQKLTIFTSEAGQHEGQPIHRALVRRLRAGGSSGATTVRGIWGFHGDHRPHGDRFFQLGRRVPAVTIVIDTADRISGIFPIVDELTAEQGLVVSELVPAVHARAGDRLRGGLRLADHRW</sequence>
<dbReference type="Proteomes" id="UP000256913">
    <property type="component" value="Unassembled WGS sequence"/>
</dbReference>
<name>A0A3D9ZVH3_9ACTN</name>
<reference evidence="2 3" key="1">
    <citation type="submission" date="2018-08" db="EMBL/GenBank/DDBJ databases">
        <title>Sequencing the genomes of 1000 actinobacteria strains.</title>
        <authorList>
            <person name="Klenk H.-P."/>
        </authorList>
    </citation>
    <scope>NUCLEOTIDE SEQUENCE [LARGE SCALE GENOMIC DNA]</scope>
    <source>
        <strain evidence="2 3">DSM 44099</strain>
    </source>
</reference>
<comment type="caution">
    <text evidence="2">The sequence shown here is derived from an EMBL/GenBank/DDBJ whole genome shotgun (WGS) entry which is preliminary data.</text>
</comment>
<protein>
    <submittedName>
        <fullName evidence="2">PII-like signaling protein</fullName>
    </submittedName>
</protein>
<evidence type="ECO:0000313" key="2">
    <source>
        <dbReference type="EMBL" id="REG01188.1"/>
    </source>
</evidence>
<dbReference type="Gene3D" id="3.30.70.120">
    <property type="match status" value="3"/>
</dbReference>
<keyword evidence="3" id="KW-1185">Reference proteome</keyword>
<evidence type="ECO:0000256" key="1">
    <source>
        <dbReference type="ARBA" id="ARBA00010554"/>
    </source>
</evidence>
<dbReference type="PANTHER" id="PTHR35983:SF1">
    <property type="entry name" value="UPF0166 PROTEIN TM_0021"/>
    <property type="match status" value="1"/>
</dbReference>
<dbReference type="AlphaFoldDB" id="A0A3D9ZVH3"/>
<dbReference type="RefSeq" id="WP_116073270.1">
    <property type="nucleotide sequence ID" value="NZ_BONB01000008.1"/>
</dbReference>